<evidence type="ECO:0000313" key="6">
    <source>
        <dbReference type="EMBL" id="EAR93893.2"/>
    </source>
</evidence>
<dbReference type="RefSeq" id="XP_001014138.2">
    <property type="nucleotide sequence ID" value="XM_001014138.2"/>
</dbReference>
<accession>I7MIN9</accession>
<reference evidence="7" key="1">
    <citation type="journal article" date="2006" name="PLoS Biol.">
        <title>Macronuclear genome sequence of the ciliate Tetrahymena thermophila, a model eukaryote.</title>
        <authorList>
            <person name="Eisen J.A."/>
            <person name="Coyne R.S."/>
            <person name="Wu M."/>
            <person name="Wu D."/>
            <person name="Thiagarajan M."/>
            <person name="Wortman J.R."/>
            <person name="Badger J.H."/>
            <person name="Ren Q."/>
            <person name="Amedeo P."/>
            <person name="Jones K.M."/>
            <person name="Tallon L.J."/>
            <person name="Delcher A.L."/>
            <person name="Salzberg S.L."/>
            <person name="Silva J.C."/>
            <person name="Haas B.J."/>
            <person name="Majoros W.H."/>
            <person name="Farzad M."/>
            <person name="Carlton J.M."/>
            <person name="Smith R.K. Jr."/>
            <person name="Garg J."/>
            <person name="Pearlman R.E."/>
            <person name="Karrer K.M."/>
            <person name="Sun L."/>
            <person name="Manning G."/>
            <person name="Elde N.C."/>
            <person name="Turkewitz A.P."/>
            <person name="Asai D.J."/>
            <person name="Wilkes D.E."/>
            <person name="Wang Y."/>
            <person name="Cai H."/>
            <person name="Collins K."/>
            <person name="Stewart B.A."/>
            <person name="Lee S.R."/>
            <person name="Wilamowska K."/>
            <person name="Weinberg Z."/>
            <person name="Ruzzo W.L."/>
            <person name="Wloga D."/>
            <person name="Gaertig J."/>
            <person name="Frankel J."/>
            <person name="Tsao C.-C."/>
            <person name="Gorovsky M.A."/>
            <person name="Keeling P.J."/>
            <person name="Waller R.F."/>
            <person name="Patron N.J."/>
            <person name="Cherry J.M."/>
            <person name="Stover N.A."/>
            <person name="Krieger C.J."/>
            <person name="del Toro C."/>
            <person name="Ryder H.F."/>
            <person name="Williamson S.C."/>
            <person name="Barbeau R.A."/>
            <person name="Hamilton E.P."/>
            <person name="Orias E."/>
        </authorList>
    </citation>
    <scope>NUCLEOTIDE SEQUENCE [LARGE SCALE GENOMIC DNA]</scope>
    <source>
        <strain evidence="7">SB210</strain>
    </source>
</reference>
<proteinExistence type="predicted"/>
<dbReference type="GO" id="GO:0016592">
    <property type="term" value="C:mediator complex"/>
    <property type="evidence" value="ECO:0007669"/>
    <property type="project" value="TreeGrafter"/>
</dbReference>
<protein>
    <submittedName>
        <fullName evidence="6">Zinc finger, C3HC4 type (RING finger) protein</fullName>
    </submittedName>
</protein>
<feature type="transmembrane region" description="Helical" evidence="4">
    <location>
        <begin position="171"/>
        <end position="195"/>
    </location>
</feature>
<keyword evidence="7" id="KW-1185">Reference proteome</keyword>
<feature type="coiled-coil region" evidence="2">
    <location>
        <begin position="504"/>
        <end position="540"/>
    </location>
</feature>
<dbReference type="OrthoDB" id="312892at2759"/>
<dbReference type="SMART" id="SM00184">
    <property type="entry name" value="RING"/>
    <property type="match status" value="1"/>
</dbReference>
<feature type="transmembrane region" description="Helical" evidence="4">
    <location>
        <begin position="362"/>
        <end position="382"/>
    </location>
</feature>
<evidence type="ECO:0000256" key="4">
    <source>
        <dbReference type="SAM" id="Phobius"/>
    </source>
</evidence>
<feature type="transmembrane region" description="Helical" evidence="4">
    <location>
        <begin position="255"/>
        <end position="272"/>
    </location>
</feature>
<dbReference type="AlphaFoldDB" id="I7MIN9"/>
<keyword evidence="4" id="KW-0472">Membrane</keyword>
<dbReference type="InterPro" id="IPR001841">
    <property type="entry name" value="Znf_RING"/>
</dbReference>
<dbReference type="SUPFAM" id="SSF57850">
    <property type="entry name" value="RING/U-box"/>
    <property type="match status" value="1"/>
</dbReference>
<dbReference type="InterPro" id="IPR013083">
    <property type="entry name" value="Znf_RING/FYVE/PHD"/>
</dbReference>
<dbReference type="PANTHER" id="PTHR46007:SF11">
    <property type="entry name" value="MEDIATOR OF RNA POLYMERASE II TRANSCRIPTION SUBUNIT 12"/>
    <property type="match status" value="1"/>
</dbReference>
<keyword evidence="2" id="KW-0175">Coiled coil</keyword>
<evidence type="ECO:0000313" key="7">
    <source>
        <dbReference type="Proteomes" id="UP000009168"/>
    </source>
</evidence>
<keyword evidence="1" id="KW-0479">Metal-binding</keyword>
<feature type="domain" description="RING-type" evidence="5">
    <location>
        <begin position="669"/>
        <end position="708"/>
    </location>
</feature>
<keyword evidence="4" id="KW-1133">Transmembrane helix</keyword>
<sequence length="742" mass="86483">MLMEASSSVNPSFQINRSVLSPHSQMLMSPDGRERSINFFLSQRFNVSQNTERQINNIDVDNILNDVENQIQQYTSRSNCRNNQYLQNREILDQQQQMRDLQFQFSNENNSQPLNLQQQNFNFQVSNMQQSEQVQNQNQDKGPSQNLQQQIGIYHLYSLEQLKRQDYSRNIFKIILIIMTIIVAINILFILSFVVQIINQNNLIILGTILLLSAAYIKTQKLCSNYLIAEIIFMSLFFQALYLNTQIKKFPNLMLIFYWPFVHIMGWIQRNIKVDNDSEEDDYQVIYLIFGLRCLIFVQALMILLKIDSFVQFNWVSIFVPTIIILVLTTIICIQTFYYLLKNIRKKNPIVNNIGLQWETGLLISTYACSWILLIGVLLLLQSNFQNMILASLVTNAIVGFIMIIFSKKHSLDLIYFMSDCPTPQEMIKNLNTLKVQQQNQQNVENQSNEIEQPQINQNMQNDQLNESNPQKSHQVINQISQFFSKIAQRPPSYLIKMSQTYFKITFQDKNQLLQDKKKQKEQEKEIKKQKQKIEQKQKKILINKIQSESQIDRQEQKDSEHILFKNSNIHKFKSLTQLTFKNQNQNSQANLQIKQFNLNQNNLQKENKINEISVDCSSSSKSESNNDNLKISENKNESLNNQTSINTNNNDLSKSAEGQKNKRSEVTCVVCFENPPNSVFMNCGHGGICKQCALDISIKTGMCFLCREPIKQIIRVKDTQSNKKYQEIASIIYIDTNPDNK</sequence>
<keyword evidence="1" id="KW-0863">Zinc-finger</keyword>
<dbReference type="GO" id="GO:0008270">
    <property type="term" value="F:zinc ion binding"/>
    <property type="evidence" value="ECO:0007669"/>
    <property type="project" value="UniProtKB-KW"/>
</dbReference>
<dbReference type="Gene3D" id="3.30.40.10">
    <property type="entry name" value="Zinc/RING finger domain, C3HC4 (zinc finger)"/>
    <property type="match status" value="1"/>
</dbReference>
<dbReference type="Pfam" id="PF13920">
    <property type="entry name" value="zf-C3HC4_3"/>
    <property type="match status" value="1"/>
</dbReference>
<feature type="transmembrane region" description="Helical" evidence="4">
    <location>
        <begin position="317"/>
        <end position="341"/>
    </location>
</feature>
<dbReference type="KEGG" id="tet:TTHERM_00406610"/>
<dbReference type="InterPro" id="IPR051647">
    <property type="entry name" value="Mediator_comp_sub12"/>
</dbReference>
<gene>
    <name evidence="6" type="ORF">TTHERM_00406610</name>
</gene>
<dbReference type="GO" id="GO:0003713">
    <property type="term" value="F:transcription coactivator activity"/>
    <property type="evidence" value="ECO:0007669"/>
    <property type="project" value="TreeGrafter"/>
</dbReference>
<evidence type="ECO:0000256" key="3">
    <source>
        <dbReference type="SAM" id="MobiDB-lite"/>
    </source>
</evidence>
<dbReference type="GeneID" id="7825390"/>
<evidence type="ECO:0000256" key="1">
    <source>
        <dbReference type="PROSITE-ProRule" id="PRU00175"/>
    </source>
</evidence>
<dbReference type="PANTHER" id="PTHR46007">
    <property type="entry name" value="MEDIATOR OF RNA POLYMERASE II TRANSCRIPTION SUBUNIT 12"/>
    <property type="match status" value="1"/>
</dbReference>
<feature type="transmembrane region" description="Helical" evidence="4">
    <location>
        <begin position="284"/>
        <end position="305"/>
    </location>
</feature>
<evidence type="ECO:0000256" key="2">
    <source>
        <dbReference type="SAM" id="Coils"/>
    </source>
</evidence>
<dbReference type="InParanoid" id="I7MIN9"/>
<dbReference type="EMBL" id="GG662719">
    <property type="protein sequence ID" value="EAR93893.2"/>
    <property type="molecule type" value="Genomic_DNA"/>
</dbReference>
<feature type="region of interest" description="Disordered" evidence="3">
    <location>
        <begin position="615"/>
        <end position="659"/>
    </location>
</feature>
<keyword evidence="1" id="KW-0862">Zinc</keyword>
<organism evidence="6 7">
    <name type="scientific">Tetrahymena thermophila (strain SB210)</name>
    <dbReference type="NCBI Taxonomy" id="312017"/>
    <lineage>
        <taxon>Eukaryota</taxon>
        <taxon>Sar</taxon>
        <taxon>Alveolata</taxon>
        <taxon>Ciliophora</taxon>
        <taxon>Intramacronucleata</taxon>
        <taxon>Oligohymenophorea</taxon>
        <taxon>Hymenostomatida</taxon>
        <taxon>Tetrahymenina</taxon>
        <taxon>Tetrahymenidae</taxon>
        <taxon>Tetrahymena</taxon>
    </lineage>
</organism>
<dbReference type="PROSITE" id="PS50089">
    <property type="entry name" value="ZF_RING_2"/>
    <property type="match status" value="1"/>
</dbReference>
<evidence type="ECO:0000259" key="5">
    <source>
        <dbReference type="PROSITE" id="PS50089"/>
    </source>
</evidence>
<feature type="compositionally biased region" description="Low complexity" evidence="3">
    <location>
        <begin position="615"/>
        <end position="624"/>
    </location>
</feature>
<name>I7MIN9_TETTS</name>
<feature type="transmembrane region" description="Helical" evidence="4">
    <location>
        <begin position="224"/>
        <end position="243"/>
    </location>
</feature>
<feature type="compositionally biased region" description="Low complexity" evidence="3">
    <location>
        <begin position="641"/>
        <end position="651"/>
    </location>
</feature>
<dbReference type="Proteomes" id="UP000009168">
    <property type="component" value="Unassembled WGS sequence"/>
</dbReference>
<keyword evidence="4" id="KW-0812">Transmembrane</keyword>
<feature type="transmembrane region" description="Helical" evidence="4">
    <location>
        <begin position="388"/>
        <end position="406"/>
    </location>
</feature>
<dbReference type="GO" id="GO:0045944">
    <property type="term" value="P:positive regulation of transcription by RNA polymerase II"/>
    <property type="evidence" value="ECO:0007669"/>
    <property type="project" value="TreeGrafter"/>
</dbReference>